<evidence type="ECO:0000256" key="7">
    <source>
        <dbReference type="SAM" id="Phobius"/>
    </source>
</evidence>
<evidence type="ECO:0000256" key="3">
    <source>
        <dbReference type="ARBA" id="ARBA00022475"/>
    </source>
</evidence>
<dbReference type="RefSeq" id="WP_090611820.1">
    <property type="nucleotide sequence ID" value="NZ_CP067124.1"/>
</dbReference>
<dbReference type="PRINTS" id="PR00953">
    <property type="entry name" value="TYPE3IMRPROT"/>
</dbReference>
<evidence type="ECO:0000256" key="6">
    <source>
        <dbReference type="ARBA" id="ARBA00023136"/>
    </source>
</evidence>
<feature type="transmembrane region" description="Helical" evidence="7">
    <location>
        <begin position="207"/>
        <end position="235"/>
    </location>
</feature>
<dbReference type="Proteomes" id="UP000199054">
    <property type="component" value="Unassembled WGS sequence"/>
</dbReference>
<name>A0A1H8I6U5_9RHOB</name>
<dbReference type="InterPro" id="IPR002010">
    <property type="entry name" value="T3SS_IM_R"/>
</dbReference>
<evidence type="ECO:0000256" key="5">
    <source>
        <dbReference type="ARBA" id="ARBA00022989"/>
    </source>
</evidence>
<evidence type="ECO:0000256" key="4">
    <source>
        <dbReference type="ARBA" id="ARBA00022692"/>
    </source>
</evidence>
<keyword evidence="8" id="KW-0966">Cell projection</keyword>
<keyword evidence="5 7" id="KW-1133">Transmembrane helix</keyword>
<dbReference type="AlphaFoldDB" id="A0A1H8I6U5"/>
<evidence type="ECO:0000313" key="8">
    <source>
        <dbReference type="EMBL" id="SEN63588.1"/>
    </source>
</evidence>
<proteinExistence type="inferred from homology"/>
<dbReference type="STRING" id="34002.SAMN04489859_1011102"/>
<keyword evidence="3" id="KW-1003">Cell membrane</keyword>
<feature type="transmembrane region" description="Helical" evidence="7">
    <location>
        <begin position="12"/>
        <end position="33"/>
    </location>
</feature>
<keyword evidence="4 7" id="KW-0812">Transmembrane</keyword>
<keyword evidence="8" id="KW-0282">Flagellum</keyword>
<evidence type="ECO:0000256" key="1">
    <source>
        <dbReference type="ARBA" id="ARBA00004651"/>
    </source>
</evidence>
<dbReference type="GO" id="GO:0006605">
    <property type="term" value="P:protein targeting"/>
    <property type="evidence" value="ECO:0007669"/>
    <property type="project" value="InterPro"/>
</dbReference>
<evidence type="ECO:0000256" key="2">
    <source>
        <dbReference type="ARBA" id="ARBA00009772"/>
    </source>
</evidence>
<reference evidence="8 9" key="1">
    <citation type="submission" date="2016-10" db="EMBL/GenBank/DDBJ databases">
        <authorList>
            <person name="de Groot N.N."/>
        </authorList>
    </citation>
    <scope>NUCLEOTIDE SEQUENCE [LARGE SCALE GENOMIC DNA]</scope>
    <source>
        <strain evidence="8 9">DSM 8512</strain>
    </source>
</reference>
<comment type="subcellular location">
    <subcellularLocation>
        <location evidence="1">Cell membrane</location>
        <topology evidence="1">Multi-pass membrane protein</topology>
    </subcellularLocation>
</comment>
<keyword evidence="8" id="KW-0969">Cilium</keyword>
<feature type="transmembrane region" description="Helical" evidence="7">
    <location>
        <begin position="173"/>
        <end position="195"/>
    </location>
</feature>
<keyword evidence="6 7" id="KW-0472">Membrane</keyword>
<dbReference type="Pfam" id="PF01311">
    <property type="entry name" value="Bac_export_1"/>
    <property type="match status" value="1"/>
</dbReference>
<accession>A0A1H8I6U5</accession>
<comment type="similarity">
    <text evidence="2">Belongs to the FliR/MopE/SpaR family.</text>
</comment>
<gene>
    <name evidence="8" type="ORF">SAMN04489859_1011102</name>
</gene>
<organism evidence="8 9">
    <name type="scientific">Paracoccus alcaliphilus</name>
    <dbReference type="NCBI Taxonomy" id="34002"/>
    <lineage>
        <taxon>Bacteria</taxon>
        <taxon>Pseudomonadati</taxon>
        <taxon>Pseudomonadota</taxon>
        <taxon>Alphaproteobacteria</taxon>
        <taxon>Rhodobacterales</taxon>
        <taxon>Paracoccaceae</taxon>
        <taxon>Paracoccus</taxon>
    </lineage>
</organism>
<dbReference type="EMBL" id="FODE01000011">
    <property type="protein sequence ID" value="SEN63588.1"/>
    <property type="molecule type" value="Genomic_DNA"/>
</dbReference>
<protein>
    <submittedName>
        <fullName evidence="8">Flagellar biosynthetic protein FliR</fullName>
    </submittedName>
</protein>
<sequence>MWEDLARLVPGLEWAMVLTYLRVQAFILALPAIGERTIPARVKISLALAVTPLFSGLAASPEPPSTMPGIAAQAGPEILIGLVCGGLLRLMTLAIDIATSAIAATASLSQIVGVPNEYSPHPIGNLLHLGGIAVLMALGLPVMLMHLIADSLTLWPPGEWPGAELLTMEAVRLLAYSFSLAMLLAAPFILGGFLFQALSGVINRVMPALPVVFIGSPAAIMLALIALAILAPLIISLWADSILDFILPVP</sequence>
<dbReference type="PANTHER" id="PTHR30065:SF8">
    <property type="entry name" value="FLAGELLAR BIOSYNTHETIC PROTEIN FLIR"/>
    <property type="match status" value="1"/>
</dbReference>
<keyword evidence="9" id="KW-1185">Reference proteome</keyword>
<dbReference type="PANTHER" id="PTHR30065">
    <property type="entry name" value="FLAGELLAR BIOSYNTHETIC PROTEIN FLIR"/>
    <property type="match status" value="1"/>
</dbReference>
<dbReference type="GO" id="GO:0005886">
    <property type="term" value="C:plasma membrane"/>
    <property type="evidence" value="ECO:0007669"/>
    <property type="project" value="UniProtKB-SubCell"/>
</dbReference>
<feature type="transmembrane region" description="Helical" evidence="7">
    <location>
        <begin position="126"/>
        <end position="149"/>
    </location>
</feature>
<dbReference type="OrthoDB" id="9779817at2"/>
<evidence type="ECO:0000313" key="9">
    <source>
        <dbReference type="Proteomes" id="UP000199054"/>
    </source>
</evidence>